<reference evidence="1" key="1">
    <citation type="submission" date="2024-06" db="EMBL/GenBank/DDBJ databases">
        <authorList>
            <consortium name="consrtm"/>
            <person name="Uemura M."/>
            <person name="Terahara T."/>
        </authorList>
    </citation>
    <scope>NUCLEOTIDE SEQUENCE</scope>
    <source>
        <strain evidence="1">KM77-8</strain>
    </source>
</reference>
<name>A0AAT9HI54_9ACTN</name>
<sequence length="76" mass="8646">MVLPRGLLLKMRVQLDLVDRRDHRGLGEQVIQVVRLEVGHTDGPDPAVGEQLLERLVRVDVPPRAGIGQWIRYRST</sequence>
<evidence type="ECO:0000313" key="1">
    <source>
        <dbReference type="EMBL" id="BFO17094.1"/>
    </source>
</evidence>
<proteinExistence type="predicted"/>
<reference evidence="1" key="2">
    <citation type="submission" date="2024-07" db="EMBL/GenBank/DDBJ databases">
        <title>Streptomyces haneummycinica sp. nov., a new antibiotic-producing actinobacterium isolated from marine sediment.</title>
        <authorList>
            <person name="Uemura M."/>
            <person name="Hamada M."/>
            <person name="Hirano S."/>
            <person name="Kobayashi K."/>
            <person name="Ohshiro T."/>
            <person name="Kobayashi T."/>
            <person name="Terahara T."/>
        </authorList>
    </citation>
    <scope>NUCLEOTIDE SEQUENCE</scope>
    <source>
        <strain evidence="1">KM77-8</strain>
    </source>
</reference>
<dbReference type="AlphaFoldDB" id="A0AAT9HI54"/>
<organism evidence="1">
    <name type="scientific">Streptomyces haneummycinicus</name>
    <dbReference type="NCBI Taxonomy" id="3074435"/>
    <lineage>
        <taxon>Bacteria</taxon>
        <taxon>Bacillati</taxon>
        <taxon>Actinomycetota</taxon>
        <taxon>Actinomycetes</taxon>
        <taxon>Kitasatosporales</taxon>
        <taxon>Streptomycetaceae</taxon>
        <taxon>Streptomyces</taxon>
    </lineage>
</organism>
<dbReference type="EMBL" id="AP035768">
    <property type="protein sequence ID" value="BFO17094.1"/>
    <property type="molecule type" value="Genomic_DNA"/>
</dbReference>
<gene>
    <name evidence="1" type="ORF">SHKM778_34820</name>
</gene>
<protein>
    <submittedName>
        <fullName evidence="1">Uncharacterized protein</fullName>
    </submittedName>
</protein>
<accession>A0AAT9HI54</accession>